<accession>A0AC60P165</accession>
<organism evidence="1 2">
    <name type="scientific">Ixodes persulcatus</name>
    <name type="common">Taiga tick</name>
    <dbReference type="NCBI Taxonomy" id="34615"/>
    <lineage>
        <taxon>Eukaryota</taxon>
        <taxon>Metazoa</taxon>
        <taxon>Ecdysozoa</taxon>
        <taxon>Arthropoda</taxon>
        <taxon>Chelicerata</taxon>
        <taxon>Arachnida</taxon>
        <taxon>Acari</taxon>
        <taxon>Parasitiformes</taxon>
        <taxon>Ixodida</taxon>
        <taxon>Ixodoidea</taxon>
        <taxon>Ixodidae</taxon>
        <taxon>Ixodinae</taxon>
        <taxon>Ixodes</taxon>
    </lineage>
</organism>
<reference evidence="1 2" key="1">
    <citation type="journal article" date="2020" name="Cell">
        <title>Large-Scale Comparative Analyses of Tick Genomes Elucidate Their Genetic Diversity and Vector Capacities.</title>
        <authorList>
            <consortium name="Tick Genome and Microbiome Consortium (TIGMIC)"/>
            <person name="Jia N."/>
            <person name="Wang J."/>
            <person name="Shi W."/>
            <person name="Du L."/>
            <person name="Sun Y."/>
            <person name="Zhan W."/>
            <person name="Jiang J.F."/>
            <person name="Wang Q."/>
            <person name="Zhang B."/>
            <person name="Ji P."/>
            <person name="Bell-Sakyi L."/>
            <person name="Cui X.M."/>
            <person name="Yuan T.T."/>
            <person name="Jiang B.G."/>
            <person name="Yang W.F."/>
            <person name="Lam T.T."/>
            <person name="Chang Q.C."/>
            <person name="Ding S.J."/>
            <person name="Wang X.J."/>
            <person name="Zhu J.G."/>
            <person name="Ruan X.D."/>
            <person name="Zhao L."/>
            <person name="Wei J.T."/>
            <person name="Ye R.Z."/>
            <person name="Que T.C."/>
            <person name="Du C.H."/>
            <person name="Zhou Y.H."/>
            <person name="Cheng J.X."/>
            <person name="Dai P.F."/>
            <person name="Guo W.B."/>
            <person name="Han X.H."/>
            <person name="Huang E.J."/>
            <person name="Li L.F."/>
            <person name="Wei W."/>
            <person name="Gao Y.C."/>
            <person name="Liu J.Z."/>
            <person name="Shao H.Z."/>
            <person name="Wang X."/>
            <person name="Wang C.C."/>
            <person name="Yang T.C."/>
            <person name="Huo Q.B."/>
            <person name="Li W."/>
            <person name="Chen H.Y."/>
            <person name="Chen S.E."/>
            <person name="Zhou L.G."/>
            <person name="Ni X.B."/>
            <person name="Tian J.H."/>
            <person name="Sheng Y."/>
            <person name="Liu T."/>
            <person name="Pan Y.S."/>
            <person name="Xia L.Y."/>
            <person name="Li J."/>
            <person name="Zhao F."/>
            <person name="Cao W.C."/>
        </authorList>
    </citation>
    <scope>NUCLEOTIDE SEQUENCE [LARGE SCALE GENOMIC DNA]</scope>
    <source>
        <strain evidence="1">Iper-2018</strain>
    </source>
</reference>
<keyword evidence="2" id="KW-1185">Reference proteome</keyword>
<dbReference type="Proteomes" id="UP000805193">
    <property type="component" value="Unassembled WGS sequence"/>
</dbReference>
<gene>
    <name evidence="1" type="ORF">HPB47_009903</name>
</gene>
<evidence type="ECO:0000313" key="2">
    <source>
        <dbReference type="Proteomes" id="UP000805193"/>
    </source>
</evidence>
<name>A0AC60P165_IXOPE</name>
<evidence type="ECO:0000313" key="1">
    <source>
        <dbReference type="EMBL" id="KAG0412934.1"/>
    </source>
</evidence>
<comment type="caution">
    <text evidence="1">The sequence shown here is derived from an EMBL/GenBank/DDBJ whole genome shotgun (WGS) entry which is preliminary data.</text>
</comment>
<dbReference type="EMBL" id="JABSTQ010011307">
    <property type="protein sequence ID" value="KAG0412934.1"/>
    <property type="molecule type" value="Genomic_DNA"/>
</dbReference>
<proteinExistence type="predicted"/>
<sequence>MPETDEVKNSDELATAAAKMPENRRIEVVELSSPRIELGREGRDVAEQQAETAELAERPPTASRQDKRARERKKGHASAPPNLCRPLPMASQVPTITRAANDGHAACNAVLLRLKETVLDKSSPRPRIVVAVDIRKAFDGVPHDTVLTKARDLGLKGKIYNFIASFLENRSFQVQIGQETSSTHHNGVGVPQGSVIAPTLFNIAMSQLPARLAKIPNIEHAIYADDVSVWTHTGCLGKQEEALQAALDTIHAYSIEVGLATAPDKTEFVVVHGGRHTKAKEADKDNISLSIGEQPITRKVSIRLLGMFIDEKCTANSWYNRTVATTKQLQALERLNHEARRITTGLPRYTPLAALKSCSGINDLTELLETHVHTQEVRLQSTHAGRHTLAMLGHDITNLPDLPQLSPP</sequence>
<protein>
    <submittedName>
        <fullName evidence="1">Uncharacterized protein</fullName>
    </submittedName>
</protein>